<sequence>MNERQSSMRRSVSLFFLDDSKPQLSLVIETGQRIKDFVSPEFGKVIDKVLKIYAEKNEAELTAKEKTKKTFQDRLRTYLGSIRFKNNLKP</sequence>
<dbReference type="AlphaFoldDB" id="A0A0G0HU23"/>
<proteinExistence type="predicted"/>
<evidence type="ECO:0000313" key="1">
    <source>
        <dbReference type="EMBL" id="KKQ46618.1"/>
    </source>
</evidence>
<comment type="caution">
    <text evidence="1">The sequence shown here is derived from an EMBL/GenBank/DDBJ whole genome shotgun (WGS) entry which is preliminary data.</text>
</comment>
<accession>A0A0G0HU23</accession>
<dbReference type="Proteomes" id="UP000034366">
    <property type="component" value="Unassembled WGS sequence"/>
</dbReference>
<name>A0A0G0HU23_9BACT</name>
<organism evidence="1 2">
    <name type="scientific">Candidatus Woesebacteria bacterium GW2011_GWD1_38_10</name>
    <dbReference type="NCBI Taxonomy" id="1618592"/>
    <lineage>
        <taxon>Bacteria</taxon>
        <taxon>Candidatus Woeseibacteriota</taxon>
    </lineage>
</organism>
<gene>
    <name evidence="1" type="ORF">US67_C0074G0002</name>
</gene>
<protein>
    <submittedName>
        <fullName evidence="1">Uncharacterized protein</fullName>
    </submittedName>
</protein>
<dbReference type="EMBL" id="LBTW01000074">
    <property type="protein sequence ID" value="KKQ46618.1"/>
    <property type="molecule type" value="Genomic_DNA"/>
</dbReference>
<reference evidence="1 2" key="1">
    <citation type="journal article" date="2015" name="Nature">
        <title>rRNA introns, odd ribosomes, and small enigmatic genomes across a large radiation of phyla.</title>
        <authorList>
            <person name="Brown C.T."/>
            <person name="Hug L.A."/>
            <person name="Thomas B.C."/>
            <person name="Sharon I."/>
            <person name="Castelle C.J."/>
            <person name="Singh A."/>
            <person name="Wilkins M.J."/>
            <person name="Williams K.H."/>
            <person name="Banfield J.F."/>
        </authorList>
    </citation>
    <scope>NUCLEOTIDE SEQUENCE [LARGE SCALE GENOMIC DNA]</scope>
</reference>
<evidence type="ECO:0000313" key="2">
    <source>
        <dbReference type="Proteomes" id="UP000034366"/>
    </source>
</evidence>